<evidence type="ECO:0000256" key="1">
    <source>
        <dbReference type="SAM" id="SignalP"/>
    </source>
</evidence>
<dbReference type="OrthoDB" id="7948789at2"/>
<gene>
    <name evidence="2" type="ORF">C0081_04675</name>
</gene>
<evidence type="ECO:0000313" key="2">
    <source>
        <dbReference type="EMBL" id="PLW78393.1"/>
    </source>
</evidence>
<sequence>MLTHVKKYNLSGRLPLIALATLPLAACSGASVVQDGLISTQDFSQAISSHEAAALYNEQANIPASMVVVRMRDSTSGILSATQRTYQNGFSQRVVYPMARGGQGENYIDTRIAGRRLDRKRNDKLLLHSSRASDIVADAARSMPVAKVDLSQQGIYRNAYGPFGMLFIKSANEVNCLFGWQTLTDENTSLSDGNGLGNSASWPSRQGLSYRLRYCDTGLQKEDAQNLMERIELKPDFARLWQSGDAVSLAPVAAKITPAPSVRKQVSLGKRALIKTKEKVSIPHPETDQTVATISATSNPSVPAPNPLLLKVPSADLAETAYLVPAP</sequence>
<dbReference type="RefSeq" id="WP_101532644.1">
    <property type="nucleotide sequence ID" value="NZ_PKUQ01000008.1"/>
</dbReference>
<protein>
    <recommendedName>
        <fullName evidence="4">Cellulose biosynthesis protein BcsN</fullName>
    </recommendedName>
</protein>
<dbReference type="Proteomes" id="UP000234881">
    <property type="component" value="Unassembled WGS sequence"/>
</dbReference>
<organism evidence="2 3">
    <name type="scientific">Cohaesibacter celericrescens</name>
    <dbReference type="NCBI Taxonomy" id="2067669"/>
    <lineage>
        <taxon>Bacteria</taxon>
        <taxon>Pseudomonadati</taxon>
        <taxon>Pseudomonadota</taxon>
        <taxon>Alphaproteobacteria</taxon>
        <taxon>Hyphomicrobiales</taxon>
        <taxon>Cohaesibacteraceae</taxon>
    </lineage>
</organism>
<name>A0A2N5XV54_9HYPH</name>
<comment type="caution">
    <text evidence="2">The sequence shown here is derived from an EMBL/GenBank/DDBJ whole genome shotgun (WGS) entry which is preliminary data.</text>
</comment>
<keyword evidence="3" id="KW-1185">Reference proteome</keyword>
<evidence type="ECO:0000313" key="3">
    <source>
        <dbReference type="Proteomes" id="UP000234881"/>
    </source>
</evidence>
<proteinExistence type="predicted"/>
<dbReference type="Pfam" id="PF17038">
    <property type="entry name" value="CBP_BcsN"/>
    <property type="match status" value="1"/>
</dbReference>
<feature type="chain" id="PRO_5014723883" description="Cellulose biosynthesis protein BcsN" evidence="1">
    <location>
        <begin position="26"/>
        <end position="327"/>
    </location>
</feature>
<reference evidence="2 3" key="1">
    <citation type="submission" date="2018-01" db="EMBL/GenBank/DDBJ databases">
        <title>The draft genome sequence of Cohaesibacter sp. H1304.</title>
        <authorList>
            <person name="Wang N.-N."/>
            <person name="Du Z.-J."/>
        </authorList>
    </citation>
    <scope>NUCLEOTIDE SEQUENCE [LARGE SCALE GENOMIC DNA]</scope>
    <source>
        <strain evidence="2 3">H1304</strain>
    </source>
</reference>
<dbReference type="InterPro" id="IPR031482">
    <property type="entry name" value="CBP_BcsN"/>
</dbReference>
<feature type="signal peptide" evidence="1">
    <location>
        <begin position="1"/>
        <end position="25"/>
    </location>
</feature>
<dbReference type="EMBL" id="PKUQ01000008">
    <property type="protein sequence ID" value="PLW78393.1"/>
    <property type="molecule type" value="Genomic_DNA"/>
</dbReference>
<evidence type="ECO:0008006" key="4">
    <source>
        <dbReference type="Google" id="ProtNLM"/>
    </source>
</evidence>
<dbReference type="AlphaFoldDB" id="A0A2N5XV54"/>
<keyword evidence="1" id="KW-0732">Signal</keyword>
<accession>A0A2N5XV54</accession>